<accession>A0A9X0DM10</accession>
<organism evidence="2 3">
    <name type="scientific">Sclerotinia nivalis</name>
    <dbReference type="NCBI Taxonomy" id="352851"/>
    <lineage>
        <taxon>Eukaryota</taxon>
        <taxon>Fungi</taxon>
        <taxon>Dikarya</taxon>
        <taxon>Ascomycota</taxon>
        <taxon>Pezizomycotina</taxon>
        <taxon>Leotiomycetes</taxon>
        <taxon>Helotiales</taxon>
        <taxon>Sclerotiniaceae</taxon>
        <taxon>Sclerotinia</taxon>
    </lineage>
</organism>
<dbReference type="OrthoDB" id="5086500at2759"/>
<feature type="region of interest" description="Disordered" evidence="1">
    <location>
        <begin position="1"/>
        <end position="24"/>
    </location>
</feature>
<feature type="region of interest" description="Disordered" evidence="1">
    <location>
        <begin position="46"/>
        <end position="65"/>
    </location>
</feature>
<feature type="compositionally biased region" description="Polar residues" evidence="1">
    <location>
        <begin position="46"/>
        <end position="62"/>
    </location>
</feature>
<dbReference type="AlphaFoldDB" id="A0A9X0DM10"/>
<comment type="caution">
    <text evidence="2">The sequence shown here is derived from an EMBL/GenBank/DDBJ whole genome shotgun (WGS) entry which is preliminary data.</text>
</comment>
<reference evidence="2" key="1">
    <citation type="submission" date="2022-11" db="EMBL/GenBank/DDBJ databases">
        <title>Genome Resource of Sclerotinia nivalis Strain SnTB1, a Plant Pathogen Isolated from American Ginseng.</title>
        <authorList>
            <person name="Fan S."/>
        </authorList>
    </citation>
    <scope>NUCLEOTIDE SEQUENCE</scope>
    <source>
        <strain evidence="2">SnTB1</strain>
    </source>
</reference>
<feature type="compositionally biased region" description="Polar residues" evidence="1">
    <location>
        <begin position="1"/>
        <end position="14"/>
    </location>
</feature>
<protein>
    <submittedName>
        <fullName evidence="2">Uncharacterized protein</fullName>
    </submittedName>
</protein>
<gene>
    <name evidence="2" type="ORF">OCU04_004524</name>
</gene>
<evidence type="ECO:0000313" key="3">
    <source>
        <dbReference type="Proteomes" id="UP001152300"/>
    </source>
</evidence>
<dbReference type="Proteomes" id="UP001152300">
    <property type="component" value="Unassembled WGS sequence"/>
</dbReference>
<name>A0A9X0DM10_9HELO</name>
<evidence type="ECO:0000313" key="2">
    <source>
        <dbReference type="EMBL" id="KAJ8067155.1"/>
    </source>
</evidence>
<sequence length="183" mass="20266">MKSETRINVVSSNARPAASQKRASEPIISTIASQVTGGGDHHFQRNTSLAGSEYPTSTSQIRRPSDKALANTASTVDPLGLTLVYSAQEPLVDMIFIHGLGGTSRGTWPWERDARNFWPGWLVDDSELSRSRIFTFGYFANFLGIQSSLSILDFSKDLLFRMKTFSSEFQVDKSPIGKVCFHL</sequence>
<proteinExistence type="predicted"/>
<keyword evidence="3" id="KW-1185">Reference proteome</keyword>
<evidence type="ECO:0000256" key="1">
    <source>
        <dbReference type="SAM" id="MobiDB-lite"/>
    </source>
</evidence>
<dbReference type="EMBL" id="JAPEIS010000004">
    <property type="protein sequence ID" value="KAJ8067155.1"/>
    <property type="molecule type" value="Genomic_DNA"/>
</dbReference>